<dbReference type="CDD" id="cd12148">
    <property type="entry name" value="fungal_TF_MHR"/>
    <property type="match status" value="1"/>
</dbReference>
<dbReference type="GO" id="GO:0006351">
    <property type="term" value="P:DNA-templated transcription"/>
    <property type="evidence" value="ECO:0007669"/>
    <property type="project" value="InterPro"/>
</dbReference>
<accession>A0A8H4ZVE4</accession>
<evidence type="ECO:0000313" key="7">
    <source>
        <dbReference type="EMBL" id="KAF5253225.1"/>
    </source>
</evidence>
<dbReference type="InterPro" id="IPR043750">
    <property type="entry name" value="DUF5695"/>
</dbReference>
<keyword evidence="4" id="KW-0804">Transcription</keyword>
<keyword evidence="5" id="KW-0539">Nucleus</keyword>
<evidence type="ECO:0000313" key="8">
    <source>
        <dbReference type="Proteomes" id="UP000573603"/>
    </source>
</evidence>
<proteinExistence type="predicted"/>
<dbReference type="AlphaFoldDB" id="A0A8H4ZVE4"/>
<dbReference type="PANTHER" id="PTHR47171:SF1">
    <property type="entry name" value="ZN(II)2CYS6 TRANSCRIPTION FACTOR (EUROFUNG)"/>
    <property type="match status" value="1"/>
</dbReference>
<evidence type="ECO:0000256" key="4">
    <source>
        <dbReference type="ARBA" id="ARBA00023163"/>
    </source>
</evidence>
<keyword evidence="8" id="KW-1185">Reference proteome</keyword>
<keyword evidence="1" id="KW-0862">Zinc</keyword>
<gene>
    <name evidence="7" type="ORF">FANTH_1821</name>
</gene>
<organism evidence="7 8">
    <name type="scientific">Fusarium anthophilum</name>
    <dbReference type="NCBI Taxonomy" id="48485"/>
    <lineage>
        <taxon>Eukaryota</taxon>
        <taxon>Fungi</taxon>
        <taxon>Dikarya</taxon>
        <taxon>Ascomycota</taxon>
        <taxon>Pezizomycotina</taxon>
        <taxon>Sordariomycetes</taxon>
        <taxon>Hypocreomycetidae</taxon>
        <taxon>Hypocreales</taxon>
        <taxon>Nectriaceae</taxon>
        <taxon>Fusarium</taxon>
        <taxon>Fusarium fujikuroi species complex</taxon>
    </lineage>
</organism>
<dbReference type="Pfam" id="PF04082">
    <property type="entry name" value="Fungal_trans"/>
    <property type="match status" value="1"/>
</dbReference>
<sequence length="727" mass="80921">MSESQELVSILSPKERFTPLKTGNVDAVIDSESQLLVSLKRRGEGFDFLPSRSYHQRRKNGQYHWGDITYRYHHGSDGWIDGDSAQKCSTVEPVQVDSSLAAADLGAAVPKGPLNIVREWLEMDGDPALRFTIRNTSQQDVEIGSLGLPIEFNCIFTVKTPSEMQDQCCLFDPYIGFDAGHLGVAPVNPKAGSPSGLLVTPLQGTNTPFEGFRDLQEPRLDDTTYGTHTFENLYEWQILTRAWAGNEWAQCDALPWHQPSSQMLSGHESFQIGVRLTFTEGLRGFDDALKRIGMLSVVGIPGYILPRDLPGQIPLREALIMPDSTISDQLIISFSTNFHPAYPVIDRLSFIDLYKQGHASSLLLHSIYTTAFTCGPESIFRAAGYPDRTSARKAHYVRAKTLYGAGHEKDATHLLAALHLLSFWWLGPSDQKDSWYWQGYAVTLAQSLGMHRSLAQRGMSPRLMSIWKRIWWSIYVRDRHSAAALGQPCRIRDEDCDIEQLEENDLCVDEVQEGELLPLQEFYHVAYFLEISRLSAILGNIVIGEFSPHPPALGQFDAISSLPKLRSWHSELPQILMNELPSRGTGAAFWGSMLDVSYQNALILLLRPRATCSLMLPEEERDLQARKAADAITRTAEDLLAVETIEFAQLHLLATYRHPGSPTPGPFLVTGPHMEPGPDRPAPDGDVSITTNGVFGSLPGGADPTQLFQSHTYPDYFSGAICQSEHD</sequence>
<evidence type="ECO:0000256" key="3">
    <source>
        <dbReference type="ARBA" id="ARBA00023125"/>
    </source>
</evidence>
<reference evidence="7 8" key="1">
    <citation type="journal article" date="2020" name="BMC Genomics">
        <title>Correction to: Identification and distribution of gene clusters required for synthesis of sphingolipid metabolism inhibitors in diverse species of the filamentous fungus Fusarium.</title>
        <authorList>
            <person name="Kim H.S."/>
            <person name="Lohmar J.M."/>
            <person name="Busman M."/>
            <person name="Brown D.W."/>
            <person name="Naumann T.A."/>
            <person name="Divon H.H."/>
            <person name="Lysoe E."/>
            <person name="Uhlig S."/>
            <person name="Proctor R.H."/>
        </authorList>
    </citation>
    <scope>NUCLEOTIDE SEQUENCE [LARGE SCALE GENOMIC DNA]</scope>
    <source>
        <strain evidence="7 8">NRRL 25214</strain>
    </source>
</reference>
<evidence type="ECO:0000256" key="1">
    <source>
        <dbReference type="ARBA" id="ARBA00022833"/>
    </source>
</evidence>
<name>A0A8H4ZVE4_9HYPO</name>
<dbReference type="Pfam" id="PF18951">
    <property type="entry name" value="DUF5695"/>
    <property type="match status" value="1"/>
</dbReference>
<dbReference type="InterPro" id="IPR052073">
    <property type="entry name" value="Amide_Lactam_Regulators"/>
</dbReference>
<comment type="caution">
    <text evidence="7">The sequence shown here is derived from an EMBL/GenBank/DDBJ whole genome shotgun (WGS) entry which is preliminary data.</text>
</comment>
<evidence type="ECO:0000256" key="5">
    <source>
        <dbReference type="ARBA" id="ARBA00023242"/>
    </source>
</evidence>
<dbReference type="GO" id="GO:0008270">
    <property type="term" value="F:zinc ion binding"/>
    <property type="evidence" value="ECO:0007669"/>
    <property type="project" value="InterPro"/>
</dbReference>
<keyword evidence="3" id="KW-0238">DNA-binding</keyword>
<dbReference type="SMART" id="SM00906">
    <property type="entry name" value="Fungal_trans"/>
    <property type="match status" value="1"/>
</dbReference>
<protein>
    <recommendedName>
        <fullName evidence="6">Xylanolytic transcriptional activator regulatory domain-containing protein</fullName>
    </recommendedName>
</protein>
<dbReference type="InterPro" id="IPR007219">
    <property type="entry name" value="XnlR_reg_dom"/>
</dbReference>
<dbReference type="EMBL" id="JABEVY010000043">
    <property type="protein sequence ID" value="KAF5253225.1"/>
    <property type="molecule type" value="Genomic_DNA"/>
</dbReference>
<evidence type="ECO:0000256" key="2">
    <source>
        <dbReference type="ARBA" id="ARBA00023015"/>
    </source>
</evidence>
<feature type="domain" description="Xylanolytic transcriptional activator regulatory" evidence="6">
    <location>
        <begin position="434"/>
        <end position="506"/>
    </location>
</feature>
<evidence type="ECO:0000259" key="6">
    <source>
        <dbReference type="SMART" id="SM00906"/>
    </source>
</evidence>
<dbReference type="GO" id="GO:0003677">
    <property type="term" value="F:DNA binding"/>
    <property type="evidence" value="ECO:0007669"/>
    <property type="project" value="UniProtKB-KW"/>
</dbReference>
<keyword evidence="2" id="KW-0805">Transcription regulation</keyword>
<dbReference type="Proteomes" id="UP000573603">
    <property type="component" value="Unassembled WGS sequence"/>
</dbReference>
<dbReference type="PANTHER" id="PTHR47171">
    <property type="entry name" value="FARA-RELATED"/>
    <property type="match status" value="1"/>
</dbReference>